<dbReference type="Pfam" id="PF09339">
    <property type="entry name" value="HTH_IclR"/>
    <property type="match status" value="1"/>
</dbReference>
<dbReference type="InterPro" id="IPR036388">
    <property type="entry name" value="WH-like_DNA-bd_sf"/>
</dbReference>
<accession>A0A1H3S7A3</accession>
<evidence type="ECO:0000259" key="4">
    <source>
        <dbReference type="PROSITE" id="PS51077"/>
    </source>
</evidence>
<evidence type="ECO:0000256" key="1">
    <source>
        <dbReference type="ARBA" id="ARBA00023015"/>
    </source>
</evidence>
<protein>
    <submittedName>
        <fullName evidence="6">DNA-binding transcriptional regulator, IclR family</fullName>
    </submittedName>
</protein>
<dbReference type="SMART" id="SM00346">
    <property type="entry name" value="HTH_ICLR"/>
    <property type="match status" value="1"/>
</dbReference>
<dbReference type="Gene3D" id="3.30.450.40">
    <property type="match status" value="1"/>
</dbReference>
<evidence type="ECO:0000313" key="7">
    <source>
        <dbReference type="Proteomes" id="UP000183417"/>
    </source>
</evidence>
<dbReference type="GeneID" id="94694047"/>
<dbReference type="InterPro" id="IPR005471">
    <property type="entry name" value="Tscrpt_reg_IclR_N"/>
</dbReference>
<dbReference type="Pfam" id="PF01614">
    <property type="entry name" value="IclR_C"/>
    <property type="match status" value="1"/>
</dbReference>
<organism evidence="6 7">
    <name type="scientific">Delftia lacustris</name>
    <dbReference type="NCBI Taxonomy" id="558537"/>
    <lineage>
        <taxon>Bacteria</taxon>
        <taxon>Pseudomonadati</taxon>
        <taxon>Pseudomonadota</taxon>
        <taxon>Betaproteobacteria</taxon>
        <taxon>Burkholderiales</taxon>
        <taxon>Comamonadaceae</taxon>
        <taxon>Delftia</taxon>
    </lineage>
</organism>
<feature type="domain" description="IclR-ED" evidence="5">
    <location>
        <begin position="79"/>
        <end position="262"/>
    </location>
</feature>
<dbReference type="InterPro" id="IPR050707">
    <property type="entry name" value="HTH_MetabolicPath_Reg"/>
</dbReference>
<keyword evidence="1" id="KW-0805">Transcription regulation</keyword>
<dbReference type="SUPFAM" id="SSF46785">
    <property type="entry name" value="Winged helix' DNA-binding domain"/>
    <property type="match status" value="1"/>
</dbReference>
<dbReference type="PROSITE" id="PS51078">
    <property type="entry name" value="ICLR_ED"/>
    <property type="match status" value="1"/>
</dbReference>
<evidence type="ECO:0000256" key="3">
    <source>
        <dbReference type="ARBA" id="ARBA00023163"/>
    </source>
</evidence>
<dbReference type="PANTHER" id="PTHR30136:SF7">
    <property type="entry name" value="HTH-TYPE TRANSCRIPTIONAL REGULATOR KDGR-RELATED"/>
    <property type="match status" value="1"/>
</dbReference>
<dbReference type="Gene3D" id="1.10.10.10">
    <property type="entry name" value="Winged helix-like DNA-binding domain superfamily/Winged helix DNA-binding domain"/>
    <property type="match status" value="1"/>
</dbReference>
<feature type="domain" description="HTH iclR-type" evidence="4">
    <location>
        <begin position="16"/>
        <end position="78"/>
    </location>
</feature>
<evidence type="ECO:0000259" key="5">
    <source>
        <dbReference type="PROSITE" id="PS51078"/>
    </source>
</evidence>
<evidence type="ECO:0000313" key="6">
    <source>
        <dbReference type="EMBL" id="SDZ33610.1"/>
    </source>
</evidence>
<dbReference type="PROSITE" id="PS51077">
    <property type="entry name" value="HTH_ICLR"/>
    <property type="match status" value="1"/>
</dbReference>
<dbReference type="EMBL" id="FNPE01000018">
    <property type="protein sequence ID" value="SDZ33610.1"/>
    <property type="molecule type" value="Genomic_DNA"/>
</dbReference>
<dbReference type="Proteomes" id="UP000183417">
    <property type="component" value="Unassembled WGS sequence"/>
</dbReference>
<evidence type="ECO:0000256" key="2">
    <source>
        <dbReference type="ARBA" id="ARBA00023125"/>
    </source>
</evidence>
<reference evidence="6 7" key="1">
    <citation type="submission" date="2016-10" db="EMBL/GenBank/DDBJ databases">
        <authorList>
            <person name="de Groot N.N."/>
        </authorList>
    </citation>
    <scope>NUCLEOTIDE SEQUENCE [LARGE SCALE GENOMIC DNA]</scope>
    <source>
        <strain evidence="6 7">LMG 24775</strain>
    </source>
</reference>
<name>A0A1H3S7A3_9BURK</name>
<dbReference type="SUPFAM" id="SSF55781">
    <property type="entry name" value="GAF domain-like"/>
    <property type="match status" value="1"/>
</dbReference>
<dbReference type="InterPro" id="IPR029016">
    <property type="entry name" value="GAF-like_dom_sf"/>
</dbReference>
<keyword evidence="3" id="KW-0804">Transcription</keyword>
<proteinExistence type="predicted"/>
<dbReference type="InterPro" id="IPR014757">
    <property type="entry name" value="Tscrpt_reg_IclR_C"/>
</dbReference>
<dbReference type="RefSeq" id="WP_074923169.1">
    <property type="nucleotide sequence ID" value="NZ_CP141274.1"/>
</dbReference>
<sequence length="266" mass="28989">MSKALDNAEDGERYRAPALDKGLDILELLAEHPDGLTRAEIVKELGRGPSEIYRMLERLVARQYVMRSAGGDRHALSLKMFALAHRHPPVNRLVTQALPVMDAYARQAEQSCHLGLYDRGNVLIVAQVPGPGNWGLSIRLGARVGLLDTGSGHVLLACQTRERRAQMLAEHTPLEGEVPLPEAQLHDMLEQIRSTGYRQSESLQSYGVVDISCPILGPDGHAMAVLTSPYIRRIDGHAGPSLDEARGYLLQAVAGLSLNGGLRGEE</sequence>
<dbReference type="AlphaFoldDB" id="A0A1H3S7A3"/>
<gene>
    <name evidence="6" type="ORF">SAMN05421547_11886</name>
</gene>
<dbReference type="GO" id="GO:0045892">
    <property type="term" value="P:negative regulation of DNA-templated transcription"/>
    <property type="evidence" value="ECO:0007669"/>
    <property type="project" value="TreeGrafter"/>
</dbReference>
<dbReference type="PANTHER" id="PTHR30136">
    <property type="entry name" value="HELIX-TURN-HELIX TRANSCRIPTIONAL REGULATOR, ICLR FAMILY"/>
    <property type="match status" value="1"/>
</dbReference>
<dbReference type="GO" id="GO:0003700">
    <property type="term" value="F:DNA-binding transcription factor activity"/>
    <property type="evidence" value="ECO:0007669"/>
    <property type="project" value="TreeGrafter"/>
</dbReference>
<keyword evidence="2 6" id="KW-0238">DNA-binding</keyword>
<dbReference type="InterPro" id="IPR036390">
    <property type="entry name" value="WH_DNA-bd_sf"/>
</dbReference>
<dbReference type="GO" id="GO:0003677">
    <property type="term" value="F:DNA binding"/>
    <property type="evidence" value="ECO:0007669"/>
    <property type="project" value="UniProtKB-KW"/>
</dbReference>